<keyword evidence="3" id="KW-1185">Reference proteome</keyword>
<comment type="caution">
    <text evidence="2">The sequence shown here is derived from an EMBL/GenBank/DDBJ whole genome shotgun (WGS) entry which is preliminary data.</text>
</comment>
<dbReference type="InterPro" id="IPR016560">
    <property type="entry name" value="TCTA"/>
</dbReference>
<dbReference type="Proteomes" id="UP001159428">
    <property type="component" value="Unassembled WGS sequence"/>
</dbReference>
<organism evidence="2 3">
    <name type="scientific">Pocillopora meandrina</name>
    <dbReference type="NCBI Taxonomy" id="46732"/>
    <lineage>
        <taxon>Eukaryota</taxon>
        <taxon>Metazoa</taxon>
        <taxon>Cnidaria</taxon>
        <taxon>Anthozoa</taxon>
        <taxon>Hexacorallia</taxon>
        <taxon>Scleractinia</taxon>
        <taxon>Astrocoeniina</taxon>
        <taxon>Pocilloporidae</taxon>
        <taxon>Pocillopora</taxon>
    </lineage>
</organism>
<name>A0AAU9WDP6_9CNID</name>
<keyword evidence="1" id="KW-0812">Transmembrane</keyword>
<reference evidence="2 3" key="1">
    <citation type="submission" date="2022-05" db="EMBL/GenBank/DDBJ databases">
        <authorList>
            <consortium name="Genoscope - CEA"/>
            <person name="William W."/>
        </authorList>
    </citation>
    <scope>NUCLEOTIDE SEQUENCE [LARGE SCALE GENOMIC DNA]</scope>
</reference>
<feature type="transmembrane region" description="Helical" evidence="1">
    <location>
        <begin position="51"/>
        <end position="73"/>
    </location>
</feature>
<evidence type="ECO:0000313" key="2">
    <source>
        <dbReference type="EMBL" id="CAH3110814.1"/>
    </source>
</evidence>
<evidence type="ECO:0000313" key="3">
    <source>
        <dbReference type="Proteomes" id="UP001159428"/>
    </source>
</evidence>
<gene>
    <name evidence="2" type="ORF">PMEA_00003832</name>
</gene>
<dbReference type="Pfam" id="PF15128">
    <property type="entry name" value="T_cell_tran_alt"/>
    <property type="match status" value="1"/>
</dbReference>
<protein>
    <submittedName>
        <fullName evidence="2">Uncharacterized protein</fullName>
    </submittedName>
</protein>
<dbReference type="AlphaFoldDB" id="A0AAU9WDP6"/>
<dbReference type="EMBL" id="CALNXJ010000012">
    <property type="protein sequence ID" value="CAH3110814.1"/>
    <property type="molecule type" value="Genomic_DNA"/>
</dbReference>
<sequence>MEYFRYLEPWLASWNISLDSVHLLSNKTVKWSEIRENFRDLWRNDDWQIRLSWFLIVCTVVNFVFIGIAWKIYGETISNMFFNKSRSPLHQRSKTNVLSSSMEDLFVKKIQ</sequence>
<keyword evidence="1" id="KW-1133">Transmembrane helix</keyword>
<keyword evidence="1" id="KW-0472">Membrane</keyword>
<accession>A0AAU9WDP6</accession>
<proteinExistence type="predicted"/>
<evidence type="ECO:0000256" key="1">
    <source>
        <dbReference type="SAM" id="Phobius"/>
    </source>
</evidence>